<sequence length="548" mass="60312">MSPSPSTTSGPYSLPDKDEMQLSAEDDWTRVKDRKEKKRIQNRVAQRSYRSRMKARLGELQSRLQYHEDQRAKEDSERQDLSPMSPPSPSNNGSLITPPSSNIHVAPLQEPDPSSTASSSPPTPPDVSSEMGATPQHAKTLGNFAPQQMDVASTESSPWFIDSSSLMQHGDPSSYAQPSIPTPSVTIPHTPNPMMSAFMPQCQRGAAEGTSNLSQSILQDCLRFQMQLLTKKNTPDNISVAQREELLSTMQNMVFSNASHIARANSYGGMSATDFPTVDDRLKLTPGQDVPNMPWKPMLQSYTSQLSPPSQMEISQMESLVNSKPPSMHDTPAPSHREATSEFFASNSTNSPSASTNQPPKSIDERIEAALEGLESLGFSNFDSFAEAYYSGNFDESSHLAAEQGMSRKRRLPRLLSEILDAAQSWDPWERRGLNEEVLRTAESLLVSEGKNIDDKSMEASISSFIQMADLAGTPQQSQSCPQSVATVKKTLQNELPNLWPLMMAVAGGNRAPRQRDRSNMVLASIVILHCSGRMPKQKLLELLDACI</sequence>
<feature type="compositionally biased region" description="Polar residues" evidence="1">
    <location>
        <begin position="91"/>
        <end position="103"/>
    </location>
</feature>
<keyword evidence="3" id="KW-1185">Reference proteome</keyword>
<dbReference type="PANTHER" id="PTHR39607:SF1">
    <property type="entry name" value="B-ZIP TRANSCRIPTION FACTOR (EUROFUNG)"/>
    <property type="match status" value="1"/>
</dbReference>
<feature type="compositionally biased region" description="Polar residues" evidence="1">
    <location>
        <begin position="300"/>
        <end position="325"/>
    </location>
</feature>
<dbReference type="PANTHER" id="PTHR39607">
    <property type="entry name" value="XANTHOCILLIN BIOSYNTHESIS CLUSTER TRANSCRIPTION FACTOR XANC-RELATED"/>
    <property type="match status" value="1"/>
</dbReference>
<evidence type="ECO:0000313" key="2">
    <source>
        <dbReference type="EMBL" id="KND86913.1"/>
    </source>
</evidence>
<proteinExistence type="predicted"/>
<gene>
    <name evidence="2" type="ORF">TOPH_08461</name>
</gene>
<dbReference type="InterPro" id="IPR046347">
    <property type="entry name" value="bZIP_sf"/>
</dbReference>
<evidence type="ECO:0008006" key="4">
    <source>
        <dbReference type="Google" id="ProtNLM"/>
    </source>
</evidence>
<name>A0A0L0MYE1_TOLOC</name>
<feature type="compositionally biased region" description="Basic and acidic residues" evidence="1">
    <location>
        <begin position="65"/>
        <end position="80"/>
    </location>
</feature>
<comment type="caution">
    <text evidence="2">The sequence shown here is derived from an EMBL/GenBank/DDBJ whole genome shotgun (WGS) entry which is preliminary data.</text>
</comment>
<protein>
    <recommendedName>
        <fullName evidence="4">BZIP domain-containing protein</fullName>
    </recommendedName>
</protein>
<feature type="compositionally biased region" description="Low complexity" evidence="1">
    <location>
        <begin position="1"/>
        <end position="14"/>
    </location>
</feature>
<dbReference type="InterPro" id="IPR052635">
    <property type="entry name" value="Sec_Metab_Biosynth_Reg"/>
</dbReference>
<dbReference type="OrthoDB" id="194358at2759"/>
<feature type="compositionally biased region" description="Low complexity" evidence="1">
    <location>
        <begin position="111"/>
        <end position="120"/>
    </location>
</feature>
<feature type="region of interest" description="Disordered" evidence="1">
    <location>
        <begin position="1"/>
        <end position="137"/>
    </location>
</feature>
<accession>A0A0L0MYE1</accession>
<dbReference type="Proteomes" id="UP000036947">
    <property type="component" value="Unassembled WGS sequence"/>
</dbReference>
<evidence type="ECO:0000313" key="3">
    <source>
        <dbReference type="Proteomes" id="UP000036947"/>
    </source>
</evidence>
<reference evidence="2 3" key="1">
    <citation type="journal article" date="2015" name="BMC Genomics">
        <title>The genome of the truffle-parasite Tolypocladium ophioglossoides and the evolution of antifungal peptaibiotics.</title>
        <authorList>
            <person name="Quandt C.A."/>
            <person name="Bushley K.E."/>
            <person name="Spatafora J.W."/>
        </authorList>
    </citation>
    <scope>NUCLEOTIDE SEQUENCE [LARGE SCALE GENOMIC DNA]</scope>
    <source>
        <strain evidence="2 3">CBS 100239</strain>
    </source>
</reference>
<dbReference type="Gene3D" id="1.20.5.170">
    <property type="match status" value="1"/>
</dbReference>
<dbReference type="SUPFAM" id="SSF57959">
    <property type="entry name" value="Leucine zipper domain"/>
    <property type="match status" value="1"/>
</dbReference>
<dbReference type="EMBL" id="LFRF01000046">
    <property type="protein sequence ID" value="KND86913.1"/>
    <property type="molecule type" value="Genomic_DNA"/>
</dbReference>
<evidence type="ECO:0000256" key="1">
    <source>
        <dbReference type="SAM" id="MobiDB-lite"/>
    </source>
</evidence>
<dbReference type="AlphaFoldDB" id="A0A0L0MYE1"/>
<feature type="region of interest" description="Disordered" evidence="1">
    <location>
        <begin position="300"/>
        <end position="339"/>
    </location>
</feature>
<organism evidence="2 3">
    <name type="scientific">Tolypocladium ophioglossoides (strain CBS 100239)</name>
    <name type="common">Snaketongue truffleclub</name>
    <name type="synonym">Elaphocordyceps ophioglossoides</name>
    <dbReference type="NCBI Taxonomy" id="1163406"/>
    <lineage>
        <taxon>Eukaryota</taxon>
        <taxon>Fungi</taxon>
        <taxon>Dikarya</taxon>
        <taxon>Ascomycota</taxon>
        <taxon>Pezizomycotina</taxon>
        <taxon>Sordariomycetes</taxon>
        <taxon>Hypocreomycetidae</taxon>
        <taxon>Hypocreales</taxon>
        <taxon>Ophiocordycipitaceae</taxon>
        <taxon>Tolypocladium</taxon>
    </lineage>
</organism>
<dbReference type="CDD" id="cd14688">
    <property type="entry name" value="bZIP_YAP"/>
    <property type="match status" value="1"/>
</dbReference>
<dbReference type="GO" id="GO:0003700">
    <property type="term" value="F:DNA-binding transcription factor activity"/>
    <property type="evidence" value="ECO:0007669"/>
    <property type="project" value="InterPro"/>
</dbReference>